<keyword evidence="3" id="KW-1185">Reference proteome</keyword>
<protein>
    <submittedName>
        <fullName evidence="2">Uncharacterized protein</fullName>
    </submittedName>
</protein>
<dbReference type="EMBL" id="JAULSW010000001">
    <property type="protein sequence ID" value="KAK3393076.1"/>
    <property type="molecule type" value="Genomic_DNA"/>
</dbReference>
<reference evidence="2" key="1">
    <citation type="journal article" date="2023" name="Mol. Phylogenet. Evol.">
        <title>Genome-scale phylogeny and comparative genomics of the fungal order Sordariales.</title>
        <authorList>
            <person name="Hensen N."/>
            <person name="Bonometti L."/>
            <person name="Westerberg I."/>
            <person name="Brannstrom I.O."/>
            <person name="Guillou S."/>
            <person name="Cros-Aarteil S."/>
            <person name="Calhoun S."/>
            <person name="Haridas S."/>
            <person name="Kuo A."/>
            <person name="Mondo S."/>
            <person name="Pangilinan J."/>
            <person name="Riley R."/>
            <person name="LaButti K."/>
            <person name="Andreopoulos B."/>
            <person name="Lipzen A."/>
            <person name="Chen C."/>
            <person name="Yan M."/>
            <person name="Daum C."/>
            <person name="Ng V."/>
            <person name="Clum A."/>
            <person name="Steindorff A."/>
            <person name="Ohm R.A."/>
            <person name="Martin F."/>
            <person name="Silar P."/>
            <person name="Natvig D.O."/>
            <person name="Lalanne C."/>
            <person name="Gautier V."/>
            <person name="Ament-Velasquez S.L."/>
            <person name="Kruys A."/>
            <person name="Hutchinson M.I."/>
            <person name="Powell A.J."/>
            <person name="Barry K."/>
            <person name="Miller A.N."/>
            <person name="Grigoriev I.V."/>
            <person name="Debuchy R."/>
            <person name="Gladieux P."/>
            <person name="Hiltunen Thoren M."/>
            <person name="Johannesson H."/>
        </authorList>
    </citation>
    <scope>NUCLEOTIDE SEQUENCE</scope>
    <source>
        <strain evidence="2">CBS 232.78</strain>
    </source>
</reference>
<organism evidence="2 3">
    <name type="scientific">Podospora didyma</name>
    <dbReference type="NCBI Taxonomy" id="330526"/>
    <lineage>
        <taxon>Eukaryota</taxon>
        <taxon>Fungi</taxon>
        <taxon>Dikarya</taxon>
        <taxon>Ascomycota</taxon>
        <taxon>Pezizomycotina</taxon>
        <taxon>Sordariomycetes</taxon>
        <taxon>Sordariomycetidae</taxon>
        <taxon>Sordariales</taxon>
        <taxon>Podosporaceae</taxon>
        <taxon>Podospora</taxon>
    </lineage>
</organism>
<proteinExistence type="predicted"/>
<feature type="compositionally biased region" description="Pro residues" evidence="1">
    <location>
        <begin position="23"/>
        <end position="42"/>
    </location>
</feature>
<sequence length="632" mass="70552">MSKNSSITSFFKPIAKNSQDPQSPLPQAPRSHVPPSPTPLPPLLSSSPPAPVSAVRGRDIVIRGSDEEDDNDDFISSSDDLPSLFTKPRNDGAMPAAPARNNNLCVTPRAKRKAVAFHSSPLTIMPKHKFDFQALLKHAQVDNAVDASEKRIASILSSEKKAAAIEAAAAASSTSYPLPSSRNQGHASLHDTMLDVFSDADGSQDESRREKLLRAVKRTESTVHRKEYRFFDQSVSDGASIEARAPFPKEAATGVWTLLAPANNRDMVFEDGVPYHIQHVTKSLPDKIYLWILTEAPKTRPWKLRKEYIKLLGECPDQARRVMDEGVIIELFQNLGASKQALVLSAQTSLRLGQSGSSGDRDWTPLQTALQILRDASYGLENPALTLCVSILLRLGMDNIVRKDLTVERDYQDALHLLVESVSRDFRSWDSFCGDVGDSLYHHVEEACLRWDAVSSIPLMSPRLIDLRRRLAIVFVFDDPQRARARPEDNFSMRAVMDRLEADEFIVDRNYTDFYELAALALLLGVAIGDGNPPTGGKEAINQYNAEVDEVARRLKIMHCSINVQGPGFASRLDARTSLEDLERKLEYVVRTRPRPKTNIFGIEQSEDKTERPKQELFMKKFFAKDRPPKTP</sequence>
<comment type="caution">
    <text evidence="2">The sequence shown here is derived from an EMBL/GenBank/DDBJ whole genome shotgun (WGS) entry which is preliminary data.</text>
</comment>
<evidence type="ECO:0000313" key="3">
    <source>
        <dbReference type="Proteomes" id="UP001285441"/>
    </source>
</evidence>
<gene>
    <name evidence="2" type="ORF">B0H63DRAFT_8821</name>
</gene>
<feature type="region of interest" description="Disordered" evidence="1">
    <location>
        <begin position="1"/>
        <end position="100"/>
    </location>
</feature>
<evidence type="ECO:0000313" key="2">
    <source>
        <dbReference type="EMBL" id="KAK3393076.1"/>
    </source>
</evidence>
<name>A0AAE0P4D6_9PEZI</name>
<accession>A0AAE0P4D6</accession>
<evidence type="ECO:0000256" key="1">
    <source>
        <dbReference type="SAM" id="MobiDB-lite"/>
    </source>
</evidence>
<dbReference type="Proteomes" id="UP001285441">
    <property type="component" value="Unassembled WGS sequence"/>
</dbReference>
<reference evidence="2" key="2">
    <citation type="submission" date="2023-06" db="EMBL/GenBank/DDBJ databases">
        <authorList>
            <consortium name="Lawrence Berkeley National Laboratory"/>
            <person name="Haridas S."/>
            <person name="Hensen N."/>
            <person name="Bonometti L."/>
            <person name="Westerberg I."/>
            <person name="Brannstrom I.O."/>
            <person name="Guillou S."/>
            <person name="Cros-Aarteil S."/>
            <person name="Calhoun S."/>
            <person name="Kuo A."/>
            <person name="Mondo S."/>
            <person name="Pangilinan J."/>
            <person name="Riley R."/>
            <person name="LaButti K."/>
            <person name="Andreopoulos B."/>
            <person name="Lipzen A."/>
            <person name="Chen C."/>
            <person name="Yanf M."/>
            <person name="Daum C."/>
            <person name="Ng V."/>
            <person name="Clum A."/>
            <person name="Steindorff A."/>
            <person name="Ohm R."/>
            <person name="Martin F."/>
            <person name="Silar P."/>
            <person name="Natvig D."/>
            <person name="Lalanne C."/>
            <person name="Gautier V."/>
            <person name="Ament-velasquez S.L."/>
            <person name="Kruys A."/>
            <person name="Hutchinson M.I."/>
            <person name="Powell A.J."/>
            <person name="Barry K."/>
            <person name="Miller A.N."/>
            <person name="Grigoriev I.V."/>
            <person name="Debuchy R."/>
            <person name="Gladieux P."/>
            <person name="Thoren M.H."/>
            <person name="Johannesson H."/>
        </authorList>
    </citation>
    <scope>NUCLEOTIDE SEQUENCE</scope>
    <source>
        <strain evidence="2">CBS 232.78</strain>
    </source>
</reference>
<feature type="compositionally biased region" description="Basic and acidic residues" evidence="1">
    <location>
        <begin position="56"/>
        <end position="65"/>
    </location>
</feature>
<feature type="compositionally biased region" description="Low complexity" evidence="1">
    <location>
        <begin position="43"/>
        <end position="55"/>
    </location>
</feature>
<dbReference type="AlphaFoldDB" id="A0AAE0P4D6"/>